<protein>
    <submittedName>
        <fullName evidence="2">Uncharacterized protein</fullName>
    </submittedName>
</protein>
<sequence length="193" mass="23265">MAQYQSDILNKIRSMVEEVAQSQIEYWKSFSSFDSWQFWILMLMSVVPLIVLFIFIDKRKMLLLGFYGLNIHVWMFYVDVIARSFGLWDYPYELIPILPSFSLDGSLIPVAYMLLYQWTLNNKKNFYLYSLLLSAIYTFGVKAIMHFFHFFHMHDGMNYVYLFFVYVIVFIVSKLITNLFLWLQQKEIKEENH</sequence>
<proteinExistence type="predicted"/>
<feature type="transmembrane region" description="Helical" evidence="1">
    <location>
        <begin position="160"/>
        <end position="183"/>
    </location>
</feature>
<evidence type="ECO:0000313" key="3">
    <source>
        <dbReference type="Proteomes" id="UP000658382"/>
    </source>
</evidence>
<feature type="transmembrane region" description="Helical" evidence="1">
    <location>
        <begin position="62"/>
        <end position="82"/>
    </location>
</feature>
<reference evidence="2" key="1">
    <citation type="journal article" date="2014" name="Int. J. Syst. Evol. Microbiol.">
        <title>Complete genome sequence of Corynebacterium casei LMG S-19264T (=DSM 44701T), isolated from a smear-ripened cheese.</title>
        <authorList>
            <consortium name="US DOE Joint Genome Institute (JGI-PGF)"/>
            <person name="Walter F."/>
            <person name="Albersmeier A."/>
            <person name="Kalinowski J."/>
            <person name="Ruckert C."/>
        </authorList>
    </citation>
    <scope>NUCLEOTIDE SEQUENCE</scope>
    <source>
        <strain evidence="2">JCM 12580</strain>
    </source>
</reference>
<evidence type="ECO:0000256" key="1">
    <source>
        <dbReference type="SAM" id="Phobius"/>
    </source>
</evidence>
<dbReference type="EMBL" id="BMNQ01000007">
    <property type="protein sequence ID" value="GGJ88682.1"/>
    <property type="molecule type" value="Genomic_DNA"/>
</dbReference>
<accession>A0A917PRQ0</accession>
<keyword evidence="1" id="KW-0812">Transmembrane</keyword>
<comment type="caution">
    <text evidence="2">The sequence shown here is derived from an EMBL/GenBank/DDBJ whole genome shotgun (WGS) entry which is preliminary data.</text>
</comment>
<keyword evidence="1" id="KW-1133">Transmembrane helix</keyword>
<feature type="transmembrane region" description="Helical" evidence="1">
    <location>
        <begin position="94"/>
        <end position="115"/>
    </location>
</feature>
<dbReference type="RefSeq" id="WP_188631885.1">
    <property type="nucleotide sequence ID" value="NZ_BMNQ01000007.1"/>
</dbReference>
<name>A0A917PRQ0_9BACI</name>
<dbReference type="Proteomes" id="UP000658382">
    <property type="component" value="Unassembled WGS sequence"/>
</dbReference>
<dbReference type="InterPro" id="IPR048147">
    <property type="entry name" value="CBO0543-like"/>
</dbReference>
<reference evidence="2" key="2">
    <citation type="submission" date="2020-09" db="EMBL/GenBank/DDBJ databases">
        <authorList>
            <person name="Sun Q."/>
            <person name="Ohkuma M."/>
        </authorList>
    </citation>
    <scope>NUCLEOTIDE SEQUENCE</scope>
    <source>
        <strain evidence="2">JCM 12580</strain>
    </source>
</reference>
<dbReference type="AlphaFoldDB" id="A0A917PRQ0"/>
<dbReference type="NCBIfam" id="NF041644">
    <property type="entry name" value="CBO0543_fam"/>
    <property type="match status" value="1"/>
</dbReference>
<keyword evidence="1" id="KW-0472">Membrane</keyword>
<feature type="transmembrane region" description="Helical" evidence="1">
    <location>
        <begin position="36"/>
        <end position="55"/>
    </location>
</feature>
<organism evidence="2 3">
    <name type="scientific">Lentibacillus kapialis</name>
    <dbReference type="NCBI Taxonomy" id="340214"/>
    <lineage>
        <taxon>Bacteria</taxon>
        <taxon>Bacillati</taxon>
        <taxon>Bacillota</taxon>
        <taxon>Bacilli</taxon>
        <taxon>Bacillales</taxon>
        <taxon>Bacillaceae</taxon>
        <taxon>Lentibacillus</taxon>
    </lineage>
</organism>
<evidence type="ECO:0000313" key="2">
    <source>
        <dbReference type="EMBL" id="GGJ88682.1"/>
    </source>
</evidence>
<gene>
    <name evidence="2" type="ORF">GCM10007063_09000</name>
</gene>
<feature type="transmembrane region" description="Helical" evidence="1">
    <location>
        <begin position="127"/>
        <end position="148"/>
    </location>
</feature>
<keyword evidence="3" id="KW-1185">Reference proteome</keyword>